<gene>
    <name evidence="1" type="ORF">HDA44_000633</name>
</gene>
<accession>A0A841DFK4</accession>
<dbReference type="EMBL" id="JACHNF010000001">
    <property type="protein sequence ID" value="MBB5977292.1"/>
    <property type="molecule type" value="Genomic_DNA"/>
</dbReference>
<reference evidence="1 2" key="1">
    <citation type="submission" date="2020-08" db="EMBL/GenBank/DDBJ databases">
        <title>Sequencing the genomes of 1000 actinobacteria strains.</title>
        <authorList>
            <person name="Klenk H.-P."/>
        </authorList>
    </citation>
    <scope>NUCLEOTIDE SEQUENCE [LARGE SCALE GENOMIC DNA]</scope>
    <source>
        <strain evidence="1 2">DSM 17294</strain>
    </source>
</reference>
<keyword evidence="2" id="KW-1185">Reference proteome</keyword>
<name>A0A841DFK4_9ACTN</name>
<sequence>MSIVSDWQAIDVELRQRAPRILADLRPPITESEAENWAHTAGVLPVELRELYDAHAGTATRGSSGFSFIGEWYPFTVDEALVRYQRCRRMAESWERPPLIPFAIDLSGSYLAVRPGGRGDLSIILDDAGDAPYERYPDIATLVASTVDGLRGNSPDYRAELAEQYLSWTNLEEEADDRGY</sequence>
<dbReference type="RefSeq" id="WP_184831156.1">
    <property type="nucleotide sequence ID" value="NZ_BAAAVN010000005.1"/>
</dbReference>
<protein>
    <recommendedName>
        <fullName evidence="3">SMI1/KNR4 family protein</fullName>
    </recommendedName>
</protein>
<dbReference type="AlphaFoldDB" id="A0A841DFK4"/>
<evidence type="ECO:0000313" key="1">
    <source>
        <dbReference type="EMBL" id="MBB5977292.1"/>
    </source>
</evidence>
<comment type="caution">
    <text evidence="1">The sequence shown here is derived from an EMBL/GenBank/DDBJ whole genome shotgun (WGS) entry which is preliminary data.</text>
</comment>
<organism evidence="1 2">
    <name type="scientific">Kribbella solani</name>
    <dbReference type="NCBI Taxonomy" id="236067"/>
    <lineage>
        <taxon>Bacteria</taxon>
        <taxon>Bacillati</taxon>
        <taxon>Actinomycetota</taxon>
        <taxon>Actinomycetes</taxon>
        <taxon>Propionibacteriales</taxon>
        <taxon>Kribbellaceae</taxon>
        <taxon>Kribbella</taxon>
    </lineage>
</organism>
<dbReference type="Proteomes" id="UP000558997">
    <property type="component" value="Unassembled WGS sequence"/>
</dbReference>
<evidence type="ECO:0000313" key="2">
    <source>
        <dbReference type="Proteomes" id="UP000558997"/>
    </source>
</evidence>
<evidence type="ECO:0008006" key="3">
    <source>
        <dbReference type="Google" id="ProtNLM"/>
    </source>
</evidence>
<proteinExistence type="predicted"/>